<evidence type="ECO:0000313" key="1">
    <source>
        <dbReference type="EMBL" id="AYD88517.1"/>
    </source>
</evidence>
<evidence type="ECO:0008006" key="2">
    <source>
        <dbReference type="Google" id="ProtNLM"/>
    </source>
</evidence>
<sequence>MSEDTIQGPTRELLGHLTDQLGGDPVWADALGRLGSGAVSLHLALLAEPFLSLLMDGSKTIESRFSRVRCAPYGCLAEGDVVAVKKTGGAVVGAFIAGPVAGYQLTGDRIDELRERFAARIRATGEEFWAERADCAYATLVEVSHLRSLPAIAFPKKDRRGWVLLRGRRASP</sequence>
<reference evidence="1" key="1">
    <citation type="journal article" date="2018" name="Metab. Eng.">
        <title>Generation of a cluster-free Streptomyces albus chassis strains for improved heterologous expression of secondary metabolite clusters.</title>
        <authorList>
            <person name="Myronovskyi M."/>
            <person name="Rosenkranzer B."/>
            <person name="Nadmid S."/>
            <person name="Pujic P."/>
            <person name="Normand P."/>
            <person name="Luzhetskyy A."/>
        </authorList>
    </citation>
    <scope>NUCLEOTIDE SEQUENCE</scope>
    <source>
        <strain evidence="1">NRRL B-24108</strain>
    </source>
</reference>
<dbReference type="RefSeq" id="WP_173874218.1">
    <property type="nucleotide sequence ID" value="NZ_CP191151.1"/>
</dbReference>
<organism evidence="1">
    <name type="scientific">Streptomyces albus subsp. chlorinus</name>
    <dbReference type="NCBI Taxonomy" id="337066"/>
    <lineage>
        <taxon>Bacteria</taxon>
        <taxon>Bacillati</taxon>
        <taxon>Actinomycetota</taxon>
        <taxon>Actinomycetes</taxon>
        <taxon>Kitasatosporales</taxon>
        <taxon>Streptomycetaceae</taxon>
        <taxon>Streptomyces</taxon>
    </lineage>
</organism>
<dbReference type="EMBL" id="MG972810">
    <property type="protein sequence ID" value="AYD88517.1"/>
    <property type="molecule type" value="Genomic_DNA"/>
</dbReference>
<protein>
    <recommendedName>
        <fullName evidence="2">ASCH domain-containing protein</fullName>
    </recommendedName>
</protein>
<accession>A0A386KRQ0</accession>
<dbReference type="InterPro" id="IPR015947">
    <property type="entry name" value="PUA-like_sf"/>
</dbReference>
<name>A0A386KRQ0_9ACTN</name>
<proteinExistence type="predicted"/>
<dbReference type="SUPFAM" id="SSF88697">
    <property type="entry name" value="PUA domain-like"/>
    <property type="match status" value="1"/>
</dbReference>
<dbReference type="AlphaFoldDB" id="A0A386KRQ0"/>